<dbReference type="EMBL" id="JAYMYR010000002">
    <property type="protein sequence ID" value="KAK7378013.1"/>
    <property type="molecule type" value="Genomic_DNA"/>
</dbReference>
<proteinExistence type="predicted"/>
<reference evidence="1 2" key="1">
    <citation type="submission" date="2024-01" db="EMBL/GenBank/DDBJ databases">
        <title>The genomes of 5 underutilized Papilionoideae crops provide insights into root nodulation and disease resistanc.</title>
        <authorList>
            <person name="Jiang F."/>
        </authorList>
    </citation>
    <scope>NUCLEOTIDE SEQUENCE [LARGE SCALE GENOMIC DNA]</scope>
    <source>
        <strain evidence="1">JINMINGXINNONG_FW02</strain>
        <tissue evidence="1">Leaves</tissue>
    </source>
</reference>
<accession>A0AAN9NW20</accession>
<dbReference type="Proteomes" id="UP001374584">
    <property type="component" value="Unassembled WGS sequence"/>
</dbReference>
<sequence length="69" mass="7610">MQLQVIQGADQWFPGVGASSILWELVSGWMKSGGSLIGWFCVGIHGRIGKRCQFEVSCTLFYSIEDLNA</sequence>
<evidence type="ECO:0000313" key="1">
    <source>
        <dbReference type="EMBL" id="KAK7378013.1"/>
    </source>
</evidence>
<dbReference type="AlphaFoldDB" id="A0AAN9NW20"/>
<keyword evidence="2" id="KW-1185">Reference proteome</keyword>
<evidence type="ECO:0000313" key="2">
    <source>
        <dbReference type="Proteomes" id="UP001374584"/>
    </source>
</evidence>
<protein>
    <submittedName>
        <fullName evidence="1">Uncharacterized protein</fullName>
    </submittedName>
</protein>
<gene>
    <name evidence="1" type="ORF">VNO80_03449</name>
</gene>
<organism evidence="1 2">
    <name type="scientific">Phaseolus coccineus</name>
    <name type="common">Scarlet runner bean</name>
    <name type="synonym">Phaseolus multiflorus</name>
    <dbReference type="NCBI Taxonomy" id="3886"/>
    <lineage>
        <taxon>Eukaryota</taxon>
        <taxon>Viridiplantae</taxon>
        <taxon>Streptophyta</taxon>
        <taxon>Embryophyta</taxon>
        <taxon>Tracheophyta</taxon>
        <taxon>Spermatophyta</taxon>
        <taxon>Magnoliopsida</taxon>
        <taxon>eudicotyledons</taxon>
        <taxon>Gunneridae</taxon>
        <taxon>Pentapetalae</taxon>
        <taxon>rosids</taxon>
        <taxon>fabids</taxon>
        <taxon>Fabales</taxon>
        <taxon>Fabaceae</taxon>
        <taxon>Papilionoideae</taxon>
        <taxon>50 kb inversion clade</taxon>
        <taxon>NPAAA clade</taxon>
        <taxon>indigoferoid/millettioid clade</taxon>
        <taxon>Phaseoleae</taxon>
        <taxon>Phaseolus</taxon>
    </lineage>
</organism>
<comment type="caution">
    <text evidence="1">The sequence shown here is derived from an EMBL/GenBank/DDBJ whole genome shotgun (WGS) entry which is preliminary data.</text>
</comment>
<name>A0AAN9NW20_PHACN</name>